<evidence type="ECO:0000313" key="3">
    <source>
        <dbReference type="EMBL" id="MBH8595001.1"/>
    </source>
</evidence>
<dbReference type="NCBIfam" id="TIGR02870">
    <property type="entry name" value="spore_II_D"/>
    <property type="match status" value="1"/>
</dbReference>
<protein>
    <submittedName>
        <fullName evidence="3">Stage II sporulation protein D</fullName>
    </submittedName>
</protein>
<comment type="caution">
    <text evidence="3">The sequence shown here is derived from an EMBL/GenBank/DDBJ whole genome shotgun (WGS) entry which is preliminary data.</text>
</comment>
<keyword evidence="4" id="KW-1185">Reference proteome</keyword>
<dbReference type="GO" id="GO:0030288">
    <property type="term" value="C:outer membrane-bounded periplasmic space"/>
    <property type="evidence" value="ECO:0007669"/>
    <property type="project" value="TreeGrafter"/>
</dbReference>
<dbReference type="Pfam" id="PF08486">
    <property type="entry name" value="SpoIID"/>
    <property type="match status" value="1"/>
</dbReference>
<dbReference type="InterPro" id="IPR051922">
    <property type="entry name" value="Bact_Sporulation_Assoc"/>
</dbReference>
<dbReference type="PANTHER" id="PTHR30032:SF4">
    <property type="entry name" value="AMIDASE ENHANCER"/>
    <property type="match status" value="1"/>
</dbReference>
<reference evidence="3 4" key="1">
    <citation type="submission" date="2020-12" db="EMBL/GenBank/DDBJ databases">
        <title>WGS of Thermoactinomyces spp.</title>
        <authorList>
            <person name="Cheng K."/>
        </authorList>
    </citation>
    <scope>NUCLEOTIDE SEQUENCE [LARGE SCALE GENOMIC DNA]</scope>
    <source>
        <strain evidence="4">CICC 10671\DSM 43846</strain>
    </source>
</reference>
<dbReference type="GO" id="GO:0030435">
    <property type="term" value="P:sporulation resulting in formation of a cellular spore"/>
    <property type="evidence" value="ECO:0007669"/>
    <property type="project" value="InterPro"/>
</dbReference>
<dbReference type="PANTHER" id="PTHR30032">
    <property type="entry name" value="N-ACETYLMURAMOYL-L-ALANINE AMIDASE-RELATED"/>
    <property type="match status" value="1"/>
</dbReference>
<keyword evidence="1" id="KW-0812">Transmembrane</keyword>
<feature type="domain" description="Sporulation stage II protein D amidase enhancer LytB N-terminal" evidence="2">
    <location>
        <begin position="62"/>
        <end position="171"/>
    </location>
</feature>
<proteinExistence type="predicted"/>
<evidence type="ECO:0000259" key="2">
    <source>
        <dbReference type="Pfam" id="PF08486"/>
    </source>
</evidence>
<keyword evidence="1" id="KW-1133">Transmembrane helix</keyword>
<evidence type="ECO:0000313" key="4">
    <source>
        <dbReference type="Proteomes" id="UP000633619"/>
    </source>
</evidence>
<sequence>MEAKNRLHKGLLMALLGLLGVILLVPVFLVALDSDVPPEALAKEKAIQNENQDIRVKVYLTESKKVVQLPLEEYIYGVVAAEMPADFHKEALKAQALAARTYIVDRLERKDYSDLSKWGKEAKKAHVTDTVNHQAFKTDDMLKKEWKARYETFRNSIREAVKETEGQIITYRGKPIYAAFFSTSNGYTENSEEYFKHKYPYLRSVSSPWDRMSPKYIHRHTLSWDEFVSRLEKKTGQAVSLPASTGTRLIRVTGRTEGKRIAKIRIGDQTFTGREIREALGLASTDFDVEVRGDQLQITTRGYGHGVGMSQWGANLMAKQGKKVDEIIRHYYQGVKIEPFSPDQVK</sequence>
<dbReference type="InterPro" id="IPR014225">
    <property type="entry name" value="Spore_II_D_firmicutes"/>
</dbReference>
<gene>
    <name evidence="3" type="primary">spoIID</name>
    <name evidence="3" type="ORF">I8U20_06610</name>
</gene>
<evidence type="ECO:0000256" key="1">
    <source>
        <dbReference type="SAM" id="Phobius"/>
    </source>
</evidence>
<keyword evidence="1" id="KW-0472">Membrane</keyword>
<accession>A0A8I1ABQ9</accession>
<feature type="transmembrane region" description="Helical" evidence="1">
    <location>
        <begin position="12"/>
        <end position="32"/>
    </location>
</feature>
<dbReference type="NCBIfam" id="TIGR02669">
    <property type="entry name" value="SpoIID_LytB"/>
    <property type="match status" value="1"/>
</dbReference>
<organism evidence="3 4">
    <name type="scientific">Thermoactinomyces intermedius</name>
    <dbReference type="NCBI Taxonomy" id="2024"/>
    <lineage>
        <taxon>Bacteria</taxon>
        <taxon>Bacillati</taxon>
        <taxon>Bacillota</taxon>
        <taxon>Bacilli</taxon>
        <taxon>Bacillales</taxon>
        <taxon>Thermoactinomycetaceae</taxon>
        <taxon>Thermoactinomyces</taxon>
    </lineage>
</organism>
<dbReference type="InterPro" id="IPR013486">
    <property type="entry name" value="SpoIID/LytB"/>
</dbReference>
<dbReference type="AlphaFoldDB" id="A0A8I1ABQ9"/>
<dbReference type="Proteomes" id="UP000633619">
    <property type="component" value="Unassembled WGS sequence"/>
</dbReference>
<dbReference type="InterPro" id="IPR013693">
    <property type="entry name" value="SpoIID/LytB_N"/>
</dbReference>
<name>A0A8I1ABQ9_THEIN</name>
<dbReference type="EMBL" id="JAECVW010000003">
    <property type="protein sequence ID" value="MBH8595001.1"/>
    <property type="molecule type" value="Genomic_DNA"/>
</dbReference>